<feature type="compositionally biased region" description="Basic residues" evidence="1">
    <location>
        <begin position="79"/>
        <end position="88"/>
    </location>
</feature>
<dbReference type="AlphaFoldDB" id="A0A556U0R0"/>
<feature type="region of interest" description="Disordered" evidence="1">
    <location>
        <begin position="1"/>
        <end position="28"/>
    </location>
</feature>
<gene>
    <name evidence="2" type="ORF">Baya_5992</name>
</gene>
<feature type="region of interest" description="Disordered" evidence="1">
    <location>
        <begin position="67"/>
        <end position="88"/>
    </location>
</feature>
<evidence type="ECO:0000313" key="3">
    <source>
        <dbReference type="Proteomes" id="UP000319801"/>
    </source>
</evidence>
<name>A0A556U0R0_BAGYA</name>
<organism evidence="2 3">
    <name type="scientific">Bagarius yarrelli</name>
    <name type="common">Goonch</name>
    <name type="synonym">Bagrus yarrelli</name>
    <dbReference type="NCBI Taxonomy" id="175774"/>
    <lineage>
        <taxon>Eukaryota</taxon>
        <taxon>Metazoa</taxon>
        <taxon>Chordata</taxon>
        <taxon>Craniata</taxon>
        <taxon>Vertebrata</taxon>
        <taxon>Euteleostomi</taxon>
        <taxon>Actinopterygii</taxon>
        <taxon>Neopterygii</taxon>
        <taxon>Teleostei</taxon>
        <taxon>Ostariophysi</taxon>
        <taxon>Siluriformes</taxon>
        <taxon>Sisoridae</taxon>
        <taxon>Sisorinae</taxon>
        <taxon>Bagarius</taxon>
    </lineage>
</organism>
<dbReference type="Proteomes" id="UP000319801">
    <property type="component" value="Unassembled WGS sequence"/>
</dbReference>
<keyword evidence="3" id="KW-1185">Reference proteome</keyword>
<comment type="caution">
    <text evidence="2">The sequence shown here is derived from an EMBL/GenBank/DDBJ whole genome shotgun (WGS) entry which is preliminary data.</text>
</comment>
<protein>
    <submittedName>
        <fullName evidence="2">Uncharacterized protein</fullName>
    </submittedName>
</protein>
<accession>A0A556U0R0</accession>
<dbReference type="EMBL" id="VCAZ01000035">
    <property type="protein sequence ID" value="TSL68211.1"/>
    <property type="molecule type" value="Genomic_DNA"/>
</dbReference>
<sequence>MPHGLTCSFVAANPSPDDHRSPEFTSPLTKAQPSLKTALHTLIPLTRQTSTSSPRSWVNLSRLATVTTSHQATDENKGPYRKKAKRDN</sequence>
<reference evidence="2 3" key="1">
    <citation type="journal article" date="2019" name="Genome Biol. Evol.">
        <title>Whole-Genome Sequencing of the Giant Devil Catfish, Bagarius yarrelli.</title>
        <authorList>
            <person name="Jiang W."/>
            <person name="Lv Y."/>
            <person name="Cheng L."/>
            <person name="Yang K."/>
            <person name="Chao B."/>
            <person name="Wang X."/>
            <person name="Li Y."/>
            <person name="Pan X."/>
            <person name="You X."/>
            <person name="Zhang Y."/>
            <person name="Yang J."/>
            <person name="Li J."/>
            <person name="Zhang X."/>
            <person name="Liu S."/>
            <person name="Sun C."/>
            <person name="Yang J."/>
            <person name="Shi Q."/>
        </authorList>
    </citation>
    <scope>NUCLEOTIDE SEQUENCE [LARGE SCALE GENOMIC DNA]</scope>
    <source>
        <strain evidence="2">JWS20170419001</strain>
        <tissue evidence="2">Muscle</tissue>
    </source>
</reference>
<evidence type="ECO:0000256" key="1">
    <source>
        <dbReference type="SAM" id="MobiDB-lite"/>
    </source>
</evidence>
<proteinExistence type="predicted"/>
<evidence type="ECO:0000313" key="2">
    <source>
        <dbReference type="EMBL" id="TSL68211.1"/>
    </source>
</evidence>